<keyword evidence="1" id="KW-0812">Transmembrane</keyword>
<comment type="caution">
    <text evidence="2">The sequence shown here is derived from an EMBL/GenBank/DDBJ whole genome shotgun (WGS) entry which is preliminary data.</text>
</comment>
<reference evidence="2 3" key="1">
    <citation type="journal article" date="2015" name="Genome Announc.">
        <title>Expanding the biotechnology potential of lactobacilli through comparative genomics of 213 strains and associated genera.</title>
        <authorList>
            <person name="Sun Z."/>
            <person name="Harris H.M."/>
            <person name="McCann A."/>
            <person name="Guo C."/>
            <person name="Argimon S."/>
            <person name="Zhang W."/>
            <person name="Yang X."/>
            <person name="Jeffery I.B."/>
            <person name="Cooney J.C."/>
            <person name="Kagawa T.F."/>
            <person name="Liu W."/>
            <person name="Song Y."/>
            <person name="Salvetti E."/>
            <person name="Wrobel A."/>
            <person name="Rasinkangas P."/>
            <person name="Parkhill J."/>
            <person name="Rea M.C."/>
            <person name="O'Sullivan O."/>
            <person name="Ritari J."/>
            <person name="Douillard F.P."/>
            <person name="Paul Ross R."/>
            <person name="Yang R."/>
            <person name="Briner A.E."/>
            <person name="Felis G.E."/>
            <person name="de Vos W.M."/>
            <person name="Barrangou R."/>
            <person name="Klaenhammer T.R."/>
            <person name="Caufield P.W."/>
            <person name="Cui Y."/>
            <person name="Zhang H."/>
            <person name="O'Toole P.W."/>
        </authorList>
    </citation>
    <scope>NUCLEOTIDE SEQUENCE [LARGE SCALE GENOMIC DNA]</scope>
    <source>
        <strain evidence="2 3">DSM 23026</strain>
    </source>
</reference>
<evidence type="ECO:0000313" key="2">
    <source>
        <dbReference type="EMBL" id="KRO20955.1"/>
    </source>
</evidence>
<keyword evidence="1" id="KW-1133">Transmembrane helix</keyword>
<accession>A0A0R2N995</accession>
<dbReference type="AlphaFoldDB" id="A0A0R2N995"/>
<keyword evidence="3" id="KW-1185">Reference proteome</keyword>
<protein>
    <submittedName>
        <fullName evidence="2">Uncharacterized protein</fullName>
    </submittedName>
</protein>
<evidence type="ECO:0000313" key="3">
    <source>
        <dbReference type="Proteomes" id="UP000051249"/>
    </source>
</evidence>
<evidence type="ECO:0000256" key="1">
    <source>
        <dbReference type="SAM" id="Phobius"/>
    </source>
</evidence>
<dbReference type="RefSeq" id="WP_057800504.1">
    <property type="nucleotide sequence ID" value="NZ_BJZZ01000058.1"/>
</dbReference>
<gene>
    <name evidence="2" type="ORF">IV88_GL001476</name>
</gene>
<sequence length="156" mass="17124">MKKKIWAIVGAVVVIIAAVCGGFYYHMSTSVSKDVPGHVYQYQSVSGDKALYVTFAKSGEKVIVNQNRDIAMDAGKSESAFDSAYQKQSKDANWSYKAQGGTLTLAQQKANNQVSQWQYNGILSSSKKFTARSFTYQIAKAGQGKVNKKTVFNKVD</sequence>
<name>A0A0R2N995_9LACO</name>
<proteinExistence type="predicted"/>
<dbReference type="Proteomes" id="UP000051249">
    <property type="component" value="Unassembled WGS sequence"/>
</dbReference>
<feature type="transmembrane region" description="Helical" evidence="1">
    <location>
        <begin position="5"/>
        <end position="25"/>
    </location>
</feature>
<dbReference type="OrthoDB" id="2219632at2"/>
<dbReference type="EMBL" id="JQCQ01000054">
    <property type="protein sequence ID" value="KRO20955.1"/>
    <property type="molecule type" value="Genomic_DNA"/>
</dbReference>
<keyword evidence="1" id="KW-0472">Membrane</keyword>
<dbReference type="PATRIC" id="fig|480391.4.peg.1500"/>
<organism evidence="2 3">
    <name type="scientific">Pediococcus argentinicus</name>
    <dbReference type="NCBI Taxonomy" id="480391"/>
    <lineage>
        <taxon>Bacteria</taxon>
        <taxon>Bacillati</taxon>
        <taxon>Bacillota</taxon>
        <taxon>Bacilli</taxon>
        <taxon>Lactobacillales</taxon>
        <taxon>Lactobacillaceae</taxon>
        <taxon>Pediococcus</taxon>
    </lineage>
</organism>